<keyword evidence="3" id="KW-0560">Oxidoreductase</keyword>
<name>A0ABD3RWU6_9STRA</name>
<reference evidence="6 7" key="1">
    <citation type="submission" date="2024-10" db="EMBL/GenBank/DDBJ databases">
        <title>Updated reference genomes for cyclostephanoid diatoms.</title>
        <authorList>
            <person name="Roberts W.R."/>
            <person name="Alverson A.J."/>
        </authorList>
    </citation>
    <scope>NUCLEOTIDE SEQUENCE [LARGE SCALE GENOMIC DNA]</scope>
    <source>
        <strain evidence="6 7">AJA228-03</strain>
    </source>
</reference>
<evidence type="ECO:0000313" key="7">
    <source>
        <dbReference type="Proteomes" id="UP001530377"/>
    </source>
</evidence>
<keyword evidence="2" id="KW-0223">Dioxygenase</keyword>
<organism evidence="6 7">
    <name type="scientific">Cyclostephanos tholiformis</name>
    <dbReference type="NCBI Taxonomy" id="382380"/>
    <lineage>
        <taxon>Eukaryota</taxon>
        <taxon>Sar</taxon>
        <taxon>Stramenopiles</taxon>
        <taxon>Ochrophyta</taxon>
        <taxon>Bacillariophyta</taxon>
        <taxon>Coscinodiscophyceae</taxon>
        <taxon>Thalassiosirophycidae</taxon>
        <taxon>Stephanodiscales</taxon>
        <taxon>Stephanodiscaceae</taxon>
        <taxon>Cyclostephanos</taxon>
    </lineage>
</organism>
<dbReference type="Proteomes" id="UP001530377">
    <property type="component" value="Unassembled WGS sequence"/>
</dbReference>
<evidence type="ECO:0000259" key="5">
    <source>
        <dbReference type="Pfam" id="PF00775"/>
    </source>
</evidence>
<protein>
    <recommendedName>
        <fullName evidence="5">Intradiol ring-cleavage dioxygenases domain-containing protein</fullName>
    </recommendedName>
</protein>
<dbReference type="SUPFAM" id="SSF49482">
    <property type="entry name" value="Aromatic compound dioxygenase"/>
    <property type="match status" value="1"/>
</dbReference>
<sequence>MLLNQQGAAIQNAKVQLWQTDLNGNYLHPDATAALLPLLSDHASIVSKFQYFGTDATDSDGRFQFLTYRPGKYPMRPYSHFHFMVWLNDVENGGYLQALVTQFYFKDESPPFPEMLQLDVVEVDSNLYDYGSYVNGTIVIESGSSVTGDAILEVTPEQPLGPFYPIPDFFSLDNDLTAVDDKSTQTANPTLSPQTLVTSSPTIAPVTSIVSTKSPSRDPNPLTTKPSEEVSVGRQATEGEGTEVAVEDNTEDSSAPVSSAAHWCDRITAIAGFTMLNVALATS</sequence>
<evidence type="ECO:0000256" key="3">
    <source>
        <dbReference type="ARBA" id="ARBA00023002"/>
    </source>
</evidence>
<feature type="domain" description="Intradiol ring-cleavage dioxygenases" evidence="5">
    <location>
        <begin position="2"/>
        <end position="106"/>
    </location>
</feature>
<dbReference type="AlphaFoldDB" id="A0ABD3RWU6"/>
<evidence type="ECO:0000256" key="1">
    <source>
        <dbReference type="ARBA" id="ARBA00007825"/>
    </source>
</evidence>
<comment type="similarity">
    <text evidence="1">Belongs to the intradiol ring-cleavage dioxygenase family.</text>
</comment>
<keyword evidence="7" id="KW-1185">Reference proteome</keyword>
<dbReference type="GO" id="GO:0051213">
    <property type="term" value="F:dioxygenase activity"/>
    <property type="evidence" value="ECO:0007669"/>
    <property type="project" value="UniProtKB-KW"/>
</dbReference>
<dbReference type="PANTHER" id="PTHR33711:SF10">
    <property type="entry name" value="INTRADIOL RING-CLEAVAGE DIOXYGENASES DOMAIN-CONTAINING PROTEIN"/>
    <property type="match status" value="1"/>
</dbReference>
<comment type="caution">
    <text evidence="6">The sequence shown here is derived from an EMBL/GenBank/DDBJ whole genome shotgun (WGS) entry which is preliminary data.</text>
</comment>
<gene>
    <name evidence="6" type="ORF">ACHAXA_009131</name>
</gene>
<evidence type="ECO:0000256" key="4">
    <source>
        <dbReference type="SAM" id="MobiDB-lite"/>
    </source>
</evidence>
<dbReference type="Pfam" id="PF00775">
    <property type="entry name" value="Dioxygenase_C"/>
    <property type="match status" value="1"/>
</dbReference>
<dbReference type="InterPro" id="IPR015889">
    <property type="entry name" value="Intradiol_dOase_core"/>
</dbReference>
<proteinExistence type="inferred from homology"/>
<evidence type="ECO:0000256" key="2">
    <source>
        <dbReference type="ARBA" id="ARBA00022964"/>
    </source>
</evidence>
<accession>A0ABD3RWU6</accession>
<dbReference type="EMBL" id="JALLPB020000136">
    <property type="protein sequence ID" value="KAL3816692.1"/>
    <property type="molecule type" value="Genomic_DNA"/>
</dbReference>
<dbReference type="PANTHER" id="PTHR33711">
    <property type="entry name" value="DIOXYGENASE, PUTATIVE (AFU_ORTHOLOGUE AFUA_2G02910)-RELATED"/>
    <property type="match status" value="1"/>
</dbReference>
<dbReference type="InterPro" id="IPR000627">
    <property type="entry name" value="Intradiol_dOase_C"/>
</dbReference>
<dbReference type="Gene3D" id="2.60.130.10">
    <property type="entry name" value="Aromatic compound dioxygenase"/>
    <property type="match status" value="1"/>
</dbReference>
<feature type="region of interest" description="Disordered" evidence="4">
    <location>
        <begin position="208"/>
        <end position="257"/>
    </location>
</feature>
<dbReference type="InterPro" id="IPR050770">
    <property type="entry name" value="Intradiol_RC_Dioxygenase"/>
</dbReference>
<evidence type="ECO:0000313" key="6">
    <source>
        <dbReference type="EMBL" id="KAL3816692.1"/>
    </source>
</evidence>